<gene>
    <name evidence="2" type="ORF">CAB88_31805</name>
</gene>
<protein>
    <submittedName>
        <fullName evidence="2">Uncharacterized protein</fullName>
    </submittedName>
</protein>
<dbReference type="AlphaFoldDB" id="A0A1W6WYG4"/>
<feature type="transmembrane region" description="Helical" evidence="1">
    <location>
        <begin position="6"/>
        <end position="30"/>
    </location>
</feature>
<keyword evidence="1" id="KW-0812">Transmembrane</keyword>
<evidence type="ECO:0000313" key="3">
    <source>
        <dbReference type="Proteomes" id="UP000194143"/>
    </source>
</evidence>
<keyword evidence="2" id="KW-0614">Plasmid</keyword>
<dbReference type="Proteomes" id="UP000194143">
    <property type="component" value="Plasmid poh2"/>
</dbReference>
<reference evidence="2 3" key="1">
    <citation type="submission" date="2017-04" db="EMBL/GenBank/DDBJ databases">
        <title>Complete Genome Sequence of Bacillus thuringiensis type Strain ATCC 10792.</title>
        <authorList>
            <person name="Oh D.-H."/>
            <person name="Park B.-J."/>
            <person name="Shuai W."/>
            <person name="Chelliah R."/>
        </authorList>
    </citation>
    <scope>NUCLEOTIDE SEQUENCE [LARGE SCALE GENOMIC DNA]</scope>
    <source>
        <strain evidence="2 3">ATCC 10792</strain>
        <plasmid evidence="2 3">poh2</plasmid>
    </source>
</reference>
<sequence length="61" mass="6864">MNSLSIIPIMFLGSLALFIFLAIIVNLIFAILEKELPDELKIMLPAMLTCLIVICILQFIK</sequence>
<evidence type="ECO:0000313" key="2">
    <source>
        <dbReference type="EMBL" id="ARP61597.1"/>
    </source>
</evidence>
<accession>A0A1W6WYG4</accession>
<keyword evidence="3" id="KW-1185">Reference proteome</keyword>
<feature type="transmembrane region" description="Helical" evidence="1">
    <location>
        <begin position="42"/>
        <end position="60"/>
    </location>
</feature>
<dbReference type="EMBL" id="CP021063">
    <property type="protein sequence ID" value="ARP61597.1"/>
    <property type="molecule type" value="Genomic_DNA"/>
</dbReference>
<evidence type="ECO:0000256" key="1">
    <source>
        <dbReference type="SAM" id="Phobius"/>
    </source>
</evidence>
<proteinExistence type="predicted"/>
<keyword evidence="1" id="KW-1133">Transmembrane helix</keyword>
<geneLocation type="plasmid" evidence="2 3">
    <name>poh2</name>
</geneLocation>
<keyword evidence="1" id="KW-0472">Membrane</keyword>
<dbReference type="KEGG" id="bthy:AQ980_31315"/>
<organism evidence="2 3">
    <name type="scientific">Bacillus thuringiensis</name>
    <dbReference type="NCBI Taxonomy" id="1428"/>
    <lineage>
        <taxon>Bacteria</taxon>
        <taxon>Bacillati</taxon>
        <taxon>Bacillota</taxon>
        <taxon>Bacilli</taxon>
        <taxon>Bacillales</taxon>
        <taxon>Bacillaceae</taxon>
        <taxon>Bacillus</taxon>
        <taxon>Bacillus cereus group</taxon>
    </lineage>
</organism>
<name>A0A1W6WYG4_BACTU</name>